<dbReference type="PANTHER" id="PTHR11122:SF13">
    <property type="entry name" value="GLUCOSE-6-PHOSPHATE 1-EPIMERASE"/>
    <property type="match status" value="1"/>
</dbReference>
<dbReference type="AlphaFoldDB" id="A0A0R1M849"/>
<dbReference type="EMBL" id="AZEH01000039">
    <property type="protein sequence ID" value="KRL04375.1"/>
    <property type="molecule type" value="Genomic_DNA"/>
</dbReference>
<protein>
    <recommendedName>
        <fullName evidence="3">Galactose mutarotase-like protein</fullName>
    </recommendedName>
</protein>
<dbReference type="InterPro" id="IPR037481">
    <property type="entry name" value="LacX"/>
</dbReference>
<name>A0A0R1M849_9LACO</name>
<sequence length="296" mass="33804">MWLTVTVTLENEQLKAVFTENGAEMVSLFGKEKRIEYLWQADPKFWGRHAPVLFPIVGRLKDDHYRFGEQSYELHQHGFARDQQFSLTKKTAELVTFTLSSSEVSKSKYPFDFILRVTYQLYSDKVSVSYNVENPSSKELYFSIGGHPAFNVPLTKEGDSFENYHVEILPYKKRKQIGLVGNYTDLAHAQIKDIAQIALSRKTFSKDAVILELQEEQTTLLLTNKKEDCGVRLQMEDAQYCGIWSPYPADAPFVCLEPWWGLADDLTASGKLSEKQAIHALPAYAKFTGNYAITVF</sequence>
<keyword evidence="2" id="KW-1185">Reference proteome</keyword>
<proteinExistence type="predicted"/>
<evidence type="ECO:0008006" key="3">
    <source>
        <dbReference type="Google" id="ProtNLM"/>
    </source>
</evidence>
<reference evidence="1 2" key="1">
    <citation type="journal article" date="2015" name="Genome Announc.">
        <title>Expanding the biotechnology potential of lactobacilli through comparative genomics of 213 strains and associated genera.</title>
        <authorList>
            <person name="Sun Z."/>
            <person name="Harris H.M."/>
            <person name="McCann A."/>
            <person name="Guo C."/>
            <person name="Argimon S."/>
            <person name="Zhang W."/>
            <person name="Yang X."/>
            <person name="Jeffery I.B."/>
            <person name="Cooney J.C."/>
            <person name="Kagawa T.F."/>
            <person name="Liu W."/>
            <person name="Song Y."/>
            <person name="Salvetti E."/>
            <person name="Wrobel A."/>
            <person name="Rasinkangas P."/>
            <person name="Parkhill J."/>
            <person name="Rea M.C."/>
            <person name="O'Sullivan O."/>
            <person name="Ritari J."/>
            <person name="Douillard F.P."/>
            <person name="Paul Ross R."/>
            <person name="Yang R."/>
            <person name="Briner A.E."/>
            <person name="Felis G.E."/>
            <person name="de Vos W.M."/>
            <person name="Barrangou R."/>
            <person name="Klaenhammer T.R."/>
            <person name="Caufield P.W."/>
            <person name="Cui Y."/>
            <person name="Zhang H."/>
            <person name="O'Toole P.W."/>
        </authorList>
    </citation>
    <scope>NUCLEOTIDE SEQUENCE [LARGE SCALE GENOMIC DNA]</scope>
    <source>
        <strain evidence="1 2">DSM 19972</strain>
    </source>
</reference>
<gene>
    <name evidence="1" type="ORF">FD46_GL001502</name>
</gene>
<dbReference type="InterPro" id="IPR008183">
    <property type="entry name" value="Aldose_1/G6P_1-epimerase"/>
</dbReference>
<dbReference type="SUPFAM" id="SSF74650">
    <property type="entry name" value="Galactose mutarotase-like"/>
    <property type="match status" value="1"/>
</dbReference>
<dbReference type="InterPro" id="IPR011013">
    <property type="entry name" value="Gal_mutarotase_sf_dom"/>
</dbReference>
<dbReference type="PANTHER" id="PTHR11122">
    <property type="entry name" value="APOSPORY-ASSOCIATED PROTEIN C-RELATED"/>
    <property type="match status" value="1"/>
</dbReference>
<dbReference type="Gene3D" id="2.70.98.10">
    <property type="match status" value="1"/>
</dbReference>
<dbReference type="GO" id="GO:0030246">
    <property type="term" value="F:carbohydrate binding"/>
    <property type="evidence" value="ECO:0007669"/>
    <property type="project" value="InterPro"/>
</dbReference>
<dbReference type="PATRIC" id="fig|1423777.3.peg.1552"/>
<evidence type="ECO:0000313" key="1">
    <source>
        <dbReference type="EMBL" id="KRL04375.1"/>
    </source>
</evidence>
<dbReference type="Proteomes" id="UP000051686">
    <property type="component" value="Unassembled WGS sequence"/>
</dbReference>
<dbReference type="Pfam" id="PF01263">
    <property type="entry name" value="Aldose_epim"/>
    <property type="match status" value="1"/>
</dbReference>
<evidence type="ECO:0000313" key="2">
    <source>
        <dbReference type="Proteomes" id="UP000051686"/>
    </source>
</evidence>
<dbReference type="CDD" id="cd09024">
    <property type="entry name" value="Aldose_epim_lacX"/>
    <property type="match status" value="1"/>
</dbReference>
<dbReference type="InterPro" id="IPR014718">
    <property type="entry name" value="GH-type_carb-bd"/>
</dbReference>
<dbReference type="GO" id="GO:0016853">
    <property type="term" value="F:isomerase activity"/>
    <property type="evidence" value="ECO:0007669"/>
    <property type="project" value="InterPro"/>
</dbReference>
<organism evidence="1 2">
    <name type="scientific">Liquorilactobacillus oeni DSM 19972</name>
    <dbReference type="NCBI Taxonomy" id="1423777"/>
    <lineage>
        <taxon>Bacteria</taxon>
        <taxon>Bacillati</taxon>
        <taxon>Bacillota</taxon>
        <taxon>Bacilli</taxon>
        <taxon>Lactobacillales</taxon>
        <taxon>Lactobacillaceae</taxon>
        <taxon>Liquorilactobacillus</taxon>
    </lineage>
</organism>
<dbReference type="STRING" id="1423777.FD46_GL001502"/>
<comment type="caution">
    <text evidence="1">The sequence shown here is derived from an EMBL/GenBank/DDBJ whole genome shotgun (WGS) entry which is preliminary data.</text>
</comment>
<dbReference type="GO" id="GO:0005975">
    <property type="term" value="P:carbohydrate metabolic process"/>
    <property type="evidence" value="ECO:0007669"/>
    <property type="project" value="InterPro"/>
</dbReference>
<accession>A0A0R1M849</accession>